<evidence type="ECO:0000259" key="7">
    <source>
        <dbReference type="Pfam" id="PF01061"/>
    </source>
</evidence>
<evidence type="ECO:0000256" key="1">
    <source>
        <dbReference type="ARBA" id="ARBA00004141"/>
    </source>
</evidence>
<comment type="subcellular location">
    <subcellularLocation>
        <location evidence="1">Membrane</location>
        <topology evidence="1">Multi-pass membrane protein</topology>
    </subcellularLocation>
</comment>
<dbReference type="STRING" id="351607.Acel_0193"/>
<dbReference type="InterPro" id="IPR000412">
    <property type="entry name" value="ABC_2_transport"/>
</dbReference>
<evidence type="ECO:0000313" key="9">
    <source>
        <dbReference type="Proteomes" id="UP000008221"/>
    </source>
</evidence>
<feature type="transmembrane region" description="Helical" evidence="6">
    <location>
        <begin position="129"/>
        <end position="150"/>
    </location>
</feature>
<dbReference type="InParanoid" id="A0LRA7"/>
<protein>
    <submittedName>
        <fullName evidence="8">ABC-2 type transporter</fullName>
    </submittedName>
</protein>
<dbReference type="GO" id="GO:0140359">
    <property type="term" value="F:ABC-type transporter activity"/>
    <property type="evidence" value="ECO:0007669"/>
    <property type="project" value="InterPro"/>
</dbReference>
<dbReference type="RefSeq" id="WP_011719031.1">
    <property type="nucleotide sequence ID" value="NC_008578.1"/>
</dbReference>
<keyword evidence="5" id="KW-0046">Antibiotic resistance</keyword>
<dbReference type="eggNOG" id="COG0842">
    <property type="taxonomic scope" value="Bacteria"/>
</dbReference>
<evidence type="ECO:0000256" key="6">
    <source>
        <dbReference type="SAM" id="Phobius"/>
    </source>
</evidence>
<feature type="transmembrane region" description="Helical" evidence="6">
    <location>
        <begin position="50"/>
        <end position="74"/>
    </location>
</feature>
<dbReference type="Pfam" id="PF01061">
    <property type="entry name" value="ABC2_membrane"/>
    <property type="match status" value="1"/>
</dbReference>
<dbReference type="GO" id="GO:0043190">
    <property type="term" value="C:ATP-binding cassette (ABC) transporter complex"/>
    <property type="evidence" value="ECO:0007669"/>
    <property type="project" value="InterPro"/>
</dbReference>
<dbReference type="OrthoDB" id="63188at2"/>
<dbReference type="KEGG" id="ace:Acel_0193"/>
<evidence type="ECO:0000256" key="5">
    <source>
        <dbReference type="ARBA" id="ARBA00023251"/>
    </source>
</evidence>
<sequence>MNATYLRYELLRLFRNRRYFLFSLAFPLLFFYLIAGNNRHVTLDGIPFPTYYLAGMTAFGTVGAMVAAGGRIAAERAVGWNRQLRLTPLRTVDYVWAKVLTAYAMAVVTIVVLFFAGATLGVPLRFSEVLAMTGLVLVALVPFAALGILLGHLLTPETMGPVAGFGVAVLAFLGGAWGPIGATGVLHHVSQAIPTYWLVRAGRLLLGEPAWSPLGWFVVVTWSVVLGVLAGWAYGRDTKRV</sequence>
<name>A0LRA7_ACIC1</name>
<dbReference type="PIRSF" id="PIRSF006648">
    <property type="entry name" value="DrrB"/>
    <property type="match status" value="1"/>
</dbReference>
<evidence type="ECO:0000256" key="3">
    <source>
        <dbReference type="ARBA" id="ARBA00022989"/>
    </source>
</evidence>
<dbReference type="EMBL" id="CP000481">
    <property type="protein sequence ID" value="ABK51967.1"/>
    <property type="molecule type" value="Genomic_DNA"/>
</dbReference>
<keyword evidence="2 6" id="KW-0812">Transmembrane</keyword>
<gene>
    <name evidence="8" type="ordered locus">Acel_0193</name>
</gene>
<evidence type="ECO:0000313" key="8">
    <source>
        <dbReference type="EMBL" id="ABK51967.1"/>
    </source>
</evidence>
<feature type="transmembrane region" description="Helical" evidence="6">
    <location>
        <begin position="162"/>
        <end position="180"/>
    </location>
</feature>
<accession>A0LRA7</accession>
<organism evidence="8 9">
    <name type="scientific">Acidothermus cellulolyticus (strain ATCC 43068 / DSM 8971 / 11B)</name>
    <dbReference type="NCBI Taxonomy" id="351607"/>
    <lineage>
        <taxon>Bacteria</taxon>
        <taxon>Bacillati</taxon>
        <taxon>Actinomycetota</taxon>
        <taxon>Actinomycetes</taxon>
        <taxon>Acidothermales</taxon>
        <taxon>Acidothermaceae</taxon>
        <taxon>Acidothermus</taxon>
    </lineage>
</organism>
<feature type="transmembrane region" description="Helical" evidence="6">
    <location>
        <begin position="214"/>
        <end position="235"/>
    </location>
</feature>
<feature type="transmembrane region" description="Helical" evidence="6">
    <location>
        <begin position="95"/>
        <end position="117"/>
    </location>
</feature>
<keyword evidence="3 6" id="KW-1133">Transmembrane helix</keyword>
<dbReference type="PANTHER" id="PTHR43229">
    <property type="entry name" value="NODULATION PROTEIN J"/>
    <property type="match status" value="1"/>
</dbReference>
<proteinExistence type="predicted"/>
<dbReference type="Proteomes" id="UP000008221">
    <property type="component" value="Chromosome"/>
</dbReference>
<dbReference type="GO" id="GO:0046677">
    <property type="term" value="P:response to antibiotic"/>
    <property type="evidence" value="ECO:0007669"/>
    <property type="project" value="UniProtKB-KW"/>
</dbReference>
<evidence type="ECO:0000256" key="2">
    <source>
        <dbReference type="ARBA" id="ARBA00022692"/>
    </source>
</evidence>
<evidence type="ECO:0000256" key="4">
    <source>
        <dbReference type="ARBA" id="ARBA00023136"/>
    </source>
</evidence>
<keyword evidence="9" id="KW-1185">Reference proteome</keyword>
<dbReference type="PANTHER" id="PTHR43229:SF2">
    <property type="entry name" value="NODULATION PROTEIN J"/>
    <property type="match status" value="1"/>
</dbReference>
<dbReference type="AlphaFoldDB" id="A0LRA7"/>
<dbReference type="HOGENOM" id="CLU_039483_5_2_11"/>
<feature type="transmembrane region" description="Helical" evidence="6">
    <location>
        <begin position="20"/>
        <end position="38"/>
    </location>
</feature>
<dbReference type="InterPro" id="IPR051784">
    <property type="entry name" value="Nod_factor_ABC_transporter"/>
</dbReference>
<keyword evidence="4 6" id="KW-0472">Membrane</keyword>
<feature type="domain" description="ABC-2 type transporter transmembrane" evidence="7">
    <location>
        <begin position="6"/>
        <end position="203"/>
    </location>
</feature>
<dbReference type="InterPro" id="IPR013525">
    <property type="entry name" value="ABC2_TM"/>
</dbReference>
<reference evidence="8 9" key="1">
    <citation type="journal article" date="2009" name="Genome Res.">
        <title>Complete genome of the cellulolytic thermophile Acidothermus cellulolyticus 11B provides insights into its ecophysiological and evolutionary adaptations.</title>
        <authorList>
            <person name="Barabote R.D."/>
            <person name="Xie G."/>
            <person name="Leu D.H."/>
            <person name="Normand P."/>
            <person name="Necsulea A."/>
            <person name="Daubin V."/>
            <person name="Medigue C."/>
            <person name="Adney W.S."/>
            <person name="Xu X.C."/>
            <person name="Lapidus A."/>
            <person name="Parales R.E."/>
            <person name="Detter C."/>
            <person name="Pujic P."/>
            <person name="Bruce D."/>
            <person name="Lavire C."/>
            <person name="Challacombe J.F."/>
            <person name="Brettin T.S."/>
            <person name="Berry A.M."/>
        </authorList>
    </citation>
    <scope>NUCLEOTIDE SEQUENCE [LARGE SCALE GENOMIC DNA]</scope>
    <source>
        <strain evidence="9">ATCC 43068 / DSM 8971 / 11B</strain>
    </source>
</reference>